<name>A0A9X1YJS1_9BURK</name>
<dbReference type="Pfam" id="PF20245">
    <property type="entry name" value="DUF6600"/>
    <property type="match status" value="1"/>
</dbReference>
<dbReference type="EMBL" id="JAJLJH010000004">
    <property type="protein sequence ID" value="MCK9687443.1"/>
    <property type="molecule type" value="Genomic_DNA"/>
</dbReference>
<evidence type="ECO:0008006" key="4">
    <source>
        <dbReference type="Google" id="ProtNLM"/>
    </source>
</evidence>
<sequence>MHTLIAPVRRPVRWFAFALVSSLVAASAHAQDDPPARVGRVAETAGEVRTINPEGAWDTLLRNQPLSTGDRVSTDKTGRATLEFGSTVVRVGPDTDLVVTQLDDQKIRLHFDHGQLAVRVRSDDIPGELFIETDEGAWVPHHQGEYRFDRVARGVLGAQAWSGDMLLEAPDSSLPVKAPQRAEVWRTGAQQATHYRTVPAVKDAFGDAVLAADQADDKLAAVNVAMKIPPEMTGAADLARFGAWSVSGALNVWTPAKLPAGWAPYQQGAWSWNSPWGWTWIDDEPWGFAPFHYGRWLSVKGHWAWTPGQWGAARPVYAPALVGWLGGPALTLDGAPAVGWVALAPDEPVFPGYAVSAKYWNALTDASVAPASRRPVAIPGRARVTPAGAATGANRAVPGALTVVGSLALLPHVPVSTMPGPRGAELRKPAFVAMVDKSVAMGPPAAPVGHTALSAGAATVSMAIAPAKAASAAAR</sequence>
<accession>A0A9X1YJS1</accession>
<proteinExistence type="predicted"/>
<dbReference type="InterPro" id="IPR046535">
    <property type="entry name" value="DUF6600"/>
</dbReference>
<feature type="signal peptide" evidence="1">
    <location>
        <begin position="1"/>
        <end position="30"/>
    </location>
</feature>
<evidence type="ECO:0000313" key="3">
    <source>
        <dbReference type="Proteomes" id="UP001139353"/>
    </source>
</evidence>
<dbReference type="RefSeq" id="WP_275683482.1">
    <property type="nucleotide sequence ID" value="NZ_JAJLJH010000004.1"/>
</dbReference>
<reference evidence="2" key="1">
    <citation type="submission" date="2021-11" db="EMBL/GenBank/DDBJ databases">
        <title>BS-T2-15 a new species belonging to the Comamonadaceae family isolated from the soil of a French oak forest.</title>
        <authorList>
            <person name="Mieszkin S."/>
            <person name="Alain K."/>
        </authorList>
    </citation>
    <scope>NUCLEOTIDE SEQUENCE</scope>
    <source>
        <strain evidence="2">BS-T2-15</strain>
    </source>
</reference>
<evidence type="ECO:0000256" key="1">
    <source>
        <dbReference type="SAM" id="SignalP"/>
    </source>
</evidence>
<evidence type="ECO:0000313" key="2">
    <source>
        <dbReference type="EMBL" id="MCK9687443.1"/>
    </source>
</evidence>
<keyword evidence="3" id="KW-1185">Reference proteome</keyword>
<keyword evidence="1" id="KW-0732">Signal</keyword>
<dbReference type="AlphaFoldDB" id="A0A9X1YJS1"/>
<gene>
    <name evidence="2" type="ORF">LPC04_17200</name>
</gene>
<comment type="caution">
    <text evidence="2">The sequence shown here is derived from an EMBL/GenBank/DDBJ whole genome shotgun (WGS) entry which is preliminary data.</text>
</comment>
<organism evidence="2 3">
    <name type="scientific">Scleromatobacter humisilvae</name>
    <dbReference type="NCBI Taxonomy" id="2897159"/>
    <lineage>
        <taxon>Bacteria</taxon>
        <taxon>Pseudomonadati</taxon>
        <taxon>Pseudomonadota</taxon>
        <taxon>Betaproteobacteria</taxon>
        <taxon>Burkholderiales</taxon>
        <taxon>Sphaerotilaceae</taxon>
        <taxon>Scleromatobacter</taxon>
    </lineage>
</organism>
<protein>
    <recommendedName>
        <fullName evidence="4">FecR protein domain-containing protein</fullName>
    </recommendedName>
</protein>
<dbReference type="Proteomes" id="UP001139353">
    <property type="component" value="Unassembled WGS sequence"/>
</dbReference>
<feature type="chain" id="PRO_5040903609" description="FecR protein domain-containing protein" evidence="1">
    <location>
        <begin position="31"/>
        <end position="475"/>
    </location>
</feature>